<dbReference type="GO" id="GO:0006631">
    <property type="term" value="P:fatty acid metabolic process"/>
    <property type="evidence" value="ECO:0007669"/>
    <property type="project" value="TreeGrafter"/>
</dbReference>
<dbReference type="GO" id="GO:0006974">
    <property type="term" value="P:DNA damage response"/>
    <property type="evidence" value="ECO:0007669"/>
    <property type="project" value="InterPro"/>
</dbReference>
<evidence type="ECO:0000313" key="14">
    <source>
        <dbReference type="Ensembl" id="ENSMMOP00000006377.1"/>
    </source>
</evidence>
<organism evidence="14 15">
    <name type="scientific">Mola mola</name>
    <name type="common">Ocean sunfish</name>
    <name type="synonym">Tetraodon mola</name>
    <dbReference type="NCBI Taxonomy" id="94237"/>
    <lineage>
        <taxon>Eukaryota</taxon>
        <taxon>Metazoa</taxon>
        <taxon>Chordata</taxon>
        <taxon>Craniata</taxon>
        <taxon>Vertebrata</taxon>
        <taxon>Euteleostomi</taxon>
        <taxon>Actinopterygii</taxon>
        <taxon>Neopterygii</taxon>
        <taxon>Teleostei</taxon>
        <taxon>Neoteleostei</taxon>
        <taxon>Acanthomorphata</taxon>
        <taxon>Eupercaria</taxon>
        <taxon>Tetraodontiformes</taxon>
        <taxon>Molidae</taxon>
        <taxon>Mola</taxon>
    </lineage>
</organism>
<comment type="function">
    <text evidence="11">May function as protein hydroxylase; can catalyze auto-hydroxylation at Leu-110 (in vitro), but this activity may be due to the absence of the true substrate. Required to induce programmed necrosis in response to DNA damage caused by cytotoxic alkylating agents. Acts by triggering the collapse of mitochondrial membrane potential and loss of mitochondrial function that leads to energy depletion and cell death. ALKBH7-mediated necrosis is probably required to prevent the accumulation of cells with DNA damage. Does not display DNA demethylase activity. Involved in fatty acid metabolism.</text>
</comment>
<evidence type="ECO:0000256" key="3">
    <source>
        <dbReference type="ARBA" id="ARBA00007879"/>
    </source>
</evidence>
<reference evidence="14" key="1">
    <citation type="submission" date="2025-08" db="UniProtKB">
        <authorList>
            <consortium name="Ensembl"/>
        </authorList>
    </citation>
    <scope>IDENTIFICATION</scope>
</reference>
<evidence type="ECO:0000256" key="9">
    <source>
        <dbReference type="ARBA" id="ARBA00023004"/>
    </source>
</evidence>
<evidence type="ECO:0000256" key="4">
    <source>
        <dbReference type="ARBA" id="ARBA00022590"/>
    </source>
</evidence>
<keyword evidence="10" id="KW-0496">Mitochondrion</keyword>
<dbReference type="GO" id="GO:0051213">
    <property type="term" value="F:dioxygenase activity"/>
    <property type="evidence" value="ECO:0007669"/>
    <property type="project" value="UniProtKB-KW"/>
</dbReference>
<dbReference type="Ensembl" id="ENSMMOT00000006493.1">
    <property type="protein sequence ID" value="ENSMMOP00000006377.1"/>
    <property type="gene ID" value="ENSMMOG00000004994.1"/>
</dbReference>
<dbReference type="InterPro" id="IPR032870">
    <property type="entry name" value="ALKBH7-like"/>
</dbReference>
<dbReference type="GO" id="GO:0046872">
    <property type="term" value="F:metal ion binding"/>
    <property type="evidence" value="ECO:0007669"/>
    <property type="project" value="UniProtKB-KW"/>
</dbReference>
<comment type="cofactor">
    <cofactor evidence="1">
        <name>Fe(2+)</name>
        <dbReference type="ChEBI" id="CHEBI:29033"/>
    </cofactor>
</comment>
<keyword evidence="8" id="KW-0560">Oxidoreductase</keyword>
<dbReference type="FunFam" id="2.60.120.590:FF:000009">
    <property type="entry name" value="Alpha-ketoglutarate-dependent dioxygenase alkB homolog 7, mitochondrial"/>
    <property type="match status" value="1"/>
</dbReference>
<evidence type="ECO:0000256" key="6">
    <source>
        <dbReference type="ARBA" id="ARBA00022946"/>
    </source>
</evidence>
<accession>A0A3Q3W407</accession>
<keyword evidence="15" id="KW-1185">Reference proteome</keyword>
<sequence length="239" mass="27415">MKVLLEVAKRIHRAAVYSGGRRRVSSGPVPLRDDCLIVGSSRELVQRLGSQVEVRTGFITEEEERALLLELEPGLRKKRYEFDHWDDAIHGYRETERVSWGAACEEILNRVRSIAFPEDSPLLGPVHVLDLDKTGYIKPHIDSVKFCGSTIAGLSLLSDSVMRLVKDNATNEWLDLLLPRHSLYILRDQVRYEFTHEILKDEESVFNGHKVPRLRRISVICRNVPGQRPHQRCSDVTRN</sequence>
<evidence type="ECO:0000256" key="5">
    <source>
        <dbReference type="ARBA" id="ARBA00022723"/>
    </source>
</evidence>
<evidence type="ECO:0000256" key="7">
    <source>
        <dbReference type="ARBA" id="ARBA00022964"/>
    </source>
</evidence>
<evidence type="ECO:0000256" key="12">
    <source>
        <dbReference type="ARBA" id="ARBA00073530"/>
    </source>
</evidence>
<dbReference type="GO" id="GO:0005759">
    <property type="term" value="C:mitochondrial matrix"/>
    <property type="evidence" value="ECO:0007669"/>
    <property type="project" value="UniProtKB-SubCell"/>
</dbReference>
<dbReference type="InterPro" id="IPR037151">
    <property type="entry name" value="AlkB-like_sf"/>
</dbReference>
<keyword evidence="5" id="KW-0479">Metal-binding</keyword>
<evidence type="ECO:0000256" key="11">
    <source>
        <dbReference type="ARBA" id="ARBA00054545"/>
    </source>
</evidence>
<keyword evidence="9" id="KW-0408">Iron</keyword>
<dbReference type="STRING" id="94237.ENSMMOP00000006377"/>
<protein>
    <recommendedName>
        <fullName evidence="12">Alpha-ketoglutarate-dependent dioxygenase alkB homolog 7, mitochondrial</fullName>
    </recommendedName>
    <alternativeName>
        <fullName evidence="13">Alkylated DNA repair protein alkB homolog 7</fullName>
    </alternativeName>
</protein>
<evidence type="ECO:0000256" key="1">
    <source>
        <dbReference type="ARBA" id="ARBA00001954"/>
    </source>
</evidence>
<dbReference type="Proteomes" id="UP000261620">
    <property type="component" value="Unplaced"/>
</dbReference>
<proteinExistence type="inferred from homology"/>
<dbReference type="SUPFAM" id="SSF51197">
    <property type="entry name" value="Clavaminate synthase-like"/>
    <property type="match status" value="1"/>
</dbReference>
<keyword evidence="7" id="KW-0223">Dioxygenase</keyword>
<comment type="subcellular location">
    <subcellularLocation>
        <location evidence="2">Mitochondrion matrix</location>
    </subcellularLocation>
</comment>
<comment type="similarity">
    <text evidence="3">Belongs to the alkB family.</text>
</comment>
<evidence type="ECO:0000313" key="15">
    <source>
        <dbReference type="Proteomes" id="UP000261620"/>
    </source>
</evidence>
<keyword evidence="4" id="KW-1210">Necrosis</keyword>
<name>A0A3Q3W407_MOLML</name>
<evidence type="ECO:0000256" key="8">
    <source>
        <dbReference type="ARBA" id="ARBA00023002"/>
    </source>
</evidence>
<dbReference type="Gene3D" id="2.60.120.590">
    <property type="entry name" value="Alpha-ketoglutarate-dependent dioxygenase AlkB-like"/>
    <property type="match status" value="1"/>
</dbReference>
<dbReference type="GO" id="GO:0012501">
    <property type="term" value="P:programmed cell death"/>
    <property type="evidence" value="ECO:0007669"/>
    <property type="project" value="UniProtKB-KW"/>
</dbReference>
<evidence type="ECO:0000256" key="13">
    <source>
        <dbReference type="ARBA" id="ARBA00077993"/>
    </source>
</evidence>
<dbReference type="PANTHER" id="PTHR21052:SF0">
    <property type="entry name" value="ALPHA-KETOGLUTARATE-DEPENDENT DIOXYGENASE ALKB HOMOLOG 7, MITOCHONDRIAL"/>
    <property type="match status" value="1"/>
</dbReference>
<dbReference type="AlphaFoldDB" id="A0A3Q3W407"/>
<dbReference type="OMA" id="VEPHMKR"/>
<reference evidence="14" key="2">
    <citation type="submission" date="2025-09" db="UniProtKB">
        <authorList>
            <consortium name="Ensembl"/>
        </authorList>
    </citation>
    <scope>IDENTIFICATION</scope>
</reference>
<keyword evidence="6" id="KW-0809">Transit peptide</keyword>
<dbReference type="PANTHER" id="PTHR21052">
    <property type="entry name" value="SPERMATOGENESIS ASSOCIATED 11-RELATED"/>
    <property type="match status" value="1"/>
</dbReference>
<evidence type="ECO:0000256" key="10">
    <source>
        <dbReference type="ARBA" id="ARBA00023128"/>
    </source>
</evidence>
<evidence type="ECO:0000256" key="2">
    <source>
        <dbReference type="ARBA" id="ARBA00004305"/>
    </source>
</evidence>